<gene>
    <name evidence="2" type="ORF">BDZ90DRAFT_127081</name>
</gene>
<dbReference type="RefSeq" id="XP_025358944.1">
    <property type="nucleotide sequence ID" value="XM_025503335.1"/>
</dbReference>
<organism evidence="2 3">
    <name type="scientific">Jaminaea rosea</name>
    <dbReference type="NCBI Taxonomy" id="1569628"/>
    <lineage>
        <taxon>Eukaryota</taxon>
        <taxon>Fungi</taxon>
        <taxon>Dikarya</taxon>
        <taxon>Basidiomycota</taxon>
        <taxon>Ustilaginomycotina</taxon>
        <taxon>Exobasidiomycetes</taxon>
        <taxon>Microstromatales</taxon>
        <taxon>Microstromatales incertae sedis</taxon>
        <taxon>Jaminaea</taxon>
    </lineage>
</organism>
<keyword evidence="3" id="KW-1185">Reference proteome</keyword>
<dbReference type="GeneID" id="37025158"/>
<dbReference type="EMBL" id="KZ819682">
    <property type="protein sequence ID" value="PWN24332.1"/>
    <property type="molecule type" value="Genomic_DNA"/>
</dbReference>
<evidence type="ECO:0000256" key="1">
    <source>
        <dbReference type="SAM" id="MobiDB-lite"/>
    </source>
</evidence>
<feature type="compositionally biased region" description="Basic and acidic residues" evidence="1">
    <location>
        <begin position="156"/>
        <end position="167"/>
    </location>
</feature>
<accession>A0A316UGE3</accession>
<proteinExistence type="predicted"/>
<reference evidence="2 3" key="1">
    <citation type="journal article" date="2018" name="Mol. Biol. Evol.">
        <title>Broad Genomic Sampling Reveals a Smut Pathogenic Ancestry of the Fungal Clade Ustilaginomycotina.</title>
        <authorList>
            <person name="Kijpornyongpan T."/>
            <person name="Mondo S.J."/>
            <person name="Barry K."/>
            <person name="Sandor L."/>
            <person name="Lee J."/>
            <person name="Lipzen A."/>
            <person name="Pangilinan J."/>
            <person name="LaButti K."/>
            <person name="Hainaut M."/>
            <person name="Henrissat B."/>
            <person name="Grigoriev I.V."/>
            <person name="Spatafora J.W."/>
            <person name="Aime M.C."/>
        </authorList>
    </citation>
    <scope>NUCLEOTIDE SEQUENCE [LARGE SCALE GENOMIC DNA]</scope>
    <source>
        <strain evidence="2 3">MCA 5214</strain>
    </source>
</reference>
<name>A0A316UGE3_9BASI</name>
<dbReference type="Proteomes" id="UP000245884">
    <property type="component" value="Unassembled WGS sequence"/>
</dbReference>
<protein>
    <submittedName>
        <fullName evidence="2">Uncharacterized protein</fullName>
    </submittedName>
</protein>
<sequence>MYDICSRIGFSAAWHHGNFDKLLNPKHGPLLACILAVAAQTPSLDLDAYFALPQMDSPQSGFRATSVEAELSRLRADYRGPTSVFIGVCQVSHVLADAFARQRPFLKLVVLRVRRHFAVDMSALLGKTPRGAWSGSMTGSSRQRESCLPTSLESQRTSRHDRGHTDHGQVATAVDILGGGTG</sequence>
<dbReference type="AlphaFoldDB" id="A0A316UGE3"/>
<evidence type="ECO:0000313" key="3">
    <source>
        <dbReference type="Proteomes" id="UP000245884"/>
    </source>
</evidence>
<feature type="region of interest" description="Disordered" evidence="1">
    <location>
        <begin position="131"/>
        <end position="168"/>
    </location>
</feature>
<evidence type="ECO:0000313" key="2">
    <source>
        <dbReference type="EMBL" id="PWN24332.1"/>
    </source>
</evidence>